<evidence type="ECO:0000256" key="2">
    <source>
        <dbReference type="ARBA" id="ARBA00005801"/>
    </source>
</evidence>
<dbReference type="GO" id="GO:0005886">
    <property type="term" value="C:plasma membrane"/>
    <property type="evidence" value="ECO:0007669"/>
    <property type="project" value="UniProtKB-SubCell"/>
</dbReference>
<organism evidence="10 11">
    <name type="scientific">Abyssobacteria bacterium (strain SURF_5)</name>
    <dbReference type="NCBI Taxonomy" id="2093360"/>
    <lineage>
        <taxon>Bacteria</taxon>
        <taxon>Pseudomonadati</taxon>
        <taxon>Candidatus Hydrogenedentota</taxon>
        <taxon>Candidatus Abyssobacteria</taxon>
    </lineage>
</organism>
<dbReference type="InterPro" id="IPR010627">
    <property type="entry name" value="Prepilin_pept_A24_N"/>
</dbReference>
<evidence type="ECO:0000259" key="9">
    <source>
        <dbReference type="Pfam" id="PF06750"/>
    </source>
</evidence>
<feature type="domain" description="Prepilin type IV endopeptidase peptidase" evidence="8">
    <location>
        <begin position="111"/>
        <end position="243"/>
    </location>
</feature>
<keyword evidence="3" id="KW-1003">Cell membrane</keyword>
<dbReference type="InterPro" id="IPR000045">
    <property type="entry name" value="Prepilin_IV_endopep_pep"/>
</dbReference>
<keyword evidence="6 7" id="KW-0472">Membrane</keyword>
<feature type="transmembrane region" description="Helical" evidence="7">
    <location>
        <begin position="104"/>
        <end position="123"/>
    </location>
</feature>
<dbReference type="AlphaFoldDB" id="A0A3A4NP89"/>
<dbReference type="Gene3D" id="1.20.120.1220">
    <property type="match status" value="1"/>
</dbReference>
<feature type="transmembrane region" description="Helical" evidence="7">
    <location>
        <begin position="135"/>
        <end position="153"/>
    </location>
</feature>
<dbReference type="InterPro" id="IPR050882">
    <property type="entry name" value="Prepilin_peptidase/N-MTase"/>
</dbReference>
<evidence type="ECO:0000256" key="3">
    <source>
        <dbReference type="ARBA" id="ARBA00022475"/>
    </source>
</evidence>
<feature type="transmembrane region" description="Helical" evidence="7">
    <location>
        <begin position="222"/>
        <end position="250"/>
    </location>
</feature>
<comment type="caution">
    <text evidence="10">The sequence shown here is derived from an EMBL/GenBank/DDBJ whole genome shotgun (WGS) entry which is preliminary data.</text>
</comment>
<evidence type="ECO:0000256" key="6">
    <source>
        <dbReference type="ARBA" id="ARBA00023136"/>
    </source>
</evidence>
<protein>
    <submittedName>
        <fullName evidence="10">Prepilin peptidase</fullName>
    </submittedName>
</protein>
<evidence type="ECO:0000313" key="11">
    <source>
        <dbReference type="Proteomes" id="UP000265882"/>
    </source>
</evidence>
<dbReference type="GO" id="GO:0004190">
    <property type="term" value="F:aspartic-type endopeptidase activity"/>
    <property type="evidence" value="ECO:0007669"/>
    <property type="project" value="InterPro"/>
</dbReference>
<dbReference type="Pfam" id="PF06750">
    <property type="entry name" value="A24_N_bact"/>
    <property type="match status" value="1"/>
</dbReference>
<evidence type="ECO:0000256" key="5">
    <source>
        <dbReference type="ARBA" id="ARBA00022989"/>
    </source>
</evidence>
<dbReference type="GO" id="GO:0006465">
    <property type="term" value="P:signal peptide processing"/>
    <property type="evidence" value="ECO:0007669"/>
    <property type="project" value="TreeGrafter"/>
</dbReference>
<comment type="subcellular location">
    <subcellularLocation>
        <location evidence="1">Cell membrane</location>
        <topology evidence="1">Multi-pass membrane protein</topology>
    </subcellularLocation>
</comment>
<gene>
    <name evidence="10" type="ORF">C4520_13720</name>
</gene>
<evidence type="ECO:0000313" key="10">
    <source>
        <dbReference type="EMBL" id="RJP18930.1"/>
    </source>
</evidence>
<feature type="transmembrane region" description="Helical" evidence="7">
    <location>
        <begin position="256"/>
        <end position="274"/>
    </location>
</feature>
<evidence type="ECO:0000259" key="8">
    <source>
        <dbReference type="Pfam" id="PF01478"/>
    </source>
</evidence>
<dbReference type="Proteomes" id="UP000265882">
    <property type="component" value="Unassembled WGS sequence"/>
</dbReference>
<feature type="transmembrane region" description="Helical" evidence="7">
    <location>
        <begin position="12"/>
        <end position="32"/>
    </location>
</feature>
<feature type="transmembrane region" description="Helical" evidence="7">
    <location>
        <begin position="81"/>
        <end position="98"/>
    </location>
</feature>
<sequence>MNVQPEALRLFINIYFFALGAVIGSFLNVCIARLPEGKSLVRPASHCPSCGSSIRWFDNIPIVSFLLLQGKCRRCGLPISWQYPAVELLTAILFVLLLQRFDHAVALVVYLVFASALVVISFIDLKHYIIPNEISIPGIFIGLALSLLPARLTGGEFVLPSSFFFLSADPPHVVGSFLNSLIGCLVGGGLLYLTAIFSLLVFKKEGMGGGDIKLLAMVGAFLGWKLALMTIMLGSALGAIVGITLIILRLRKRTDYIPFGPYLALAALLSLLYGDQIMQVYLEFGEQINELVMKVIG</sequence>
<evidence type="ECO:0000256" key="1">
    <source>
        <dbReference type="ARBA" id="ARBA00004651"/>
    </source>
</evidence>
<reference evidence="10 11" key="1">
    <citation type="journal article" date="2017" name="ISME J.">
        <title>Energy and carbon metabolisms in a deep terrestrial subsurface fluid microbial community.</title>
        <authorList>
            <person name="Momper L."/>
            <person name="Jungbluth S.P."/>
            <person name="Lee M.D."/>
            <person name="Amend J.P."/>
        </authorList>
    </citation>
    <scope>NUCLEOTIDE SEQUENCE [LARGE SCALE GENOMIC DNA]</scope>
    <source>
        <strain evidence="10">SURF_5</strain>
    </source>
</reference>
<name>A0A3A4NP89_ABYX5</name>
<dbReference type="Pfam" id="PF01478">
    <property type="entry name" value="Peptidase_A24"/>
    <property type="match status" value="1"/>
</dbReference>
<dbReference type="PANTHER" id="PTHR30487">
    <property type="entry name" value="TYPE 4 PREPILIN-LIKE PROTEINS LEADER PEPTIDE-PROCESSING ENZYME"/>
    <property type="match status" value="1"/>
</dbReference>
<comment type="similarity">
    <text evidence="2">Belongs to the peptidase A24 family.</text>
</comment>
<evidence type="ECO:0000256" key="7">
    <source>
        <dbReference type="SAM" id="Phobius"/>
    </source>
</evidence>
<keyword evidence="4 7" id="KW-0812">Transmembrane</keyword>
<feature type="transmembrane region" description="Helical" evidence="7">
    <location>
        <begin position="173"/>
        <end position="202"/>
    </location>
</feature>
<proteinExistence type="inferred from homology"/>
<dbReference type="PANTHER" id="PTHR30487:SF0">
    <property type="entry name" value="PREPILIN LEADER PEPTIDASE_N-METHYLTRANSFERASE-RELATED"/>
    <property type="match status" value="1"/>
</dbReference>
<dbReference type="EMBL" id="QZKU01000095">
    <property type="protein sequence ID" value="RJP18930.1"/>
    <property type="molecule type" value="Genomic_DNA"/>
</dbReference>
<feature type="domain" description="Prepilin peptidase A24 N-terminal" evidence="9">
    <location>
        <begin position="19"/>
        <end position="100"/>
    </location>
</feature>
<keyword evidence="5 7" id="KW-1133">Transmembrane helix</keyword>
<evidence type="ECO:0000256" key="4">
    <source>
        <dbReference type="ARBA" id="ARBA00022692"/>
    </source>
</evidence>
<accession>A0A3A4NP89</accession>